<keyword evidence="4" id="KW-1185">Reference proteome</keyword>
<dbReference type="InterPro" id="IPR010992">
    <property type="entry name" value="IHF-like_DNA-bd_dom_sf"/>
</dbReference>
<dbReference type="Proteomes" id="UP001597357">
    <property type="component" value="Unassembled WGS sequence"/>
</dbReference>
<dbReference type="InterPro" id="IPR041607">
    <property type="entry name" value="HU-HIG"/>
</dbReference>
<evidence type="ECO:0000259" key="2">
    <source>
        <dbReference type="Pfam" id="PF18291"/>
    </source>
</evidence>
<accession>A0ABW5SFY7</accession>
<dbReference type="RefSeq" id="WP_379048395.1">
    <property type="nucleotide sequence ID" value="NZ_JBHULZ010000041.1"/>
</dbReference>
<dbReference type="Pfam" id="PF18291">
    <property type="entry name" value="HU-HIG"/>
    <property type="match status" value="1"/>
</dbReference>
<dbReference type="GO" id="GO:0003677">
    <property type="term" value="F:DNA binding"/>
    <property type="evidence" value="ECO:0007669"/>
    <property type="project" value="UniProtKB-KW"/>
</dbReference>
<evidence type="ECO:0000256" key="1">
    <source>
        <dbReference type="ARBA" id="ARBA00023125"/>
    </source>
</evidence>
<organism evidence="3 4">
    <name type="scientific">Mesonia sediminis</name>
    <dbReference type="NCBI Taxonomy" id="1703946"/>
    <lineage>
        <taxon>Bacteria</taxon>
        <taxon>Pseudomonadati</taxon>
        <taxon>Bacteroidota</taxon>
        <taxon>Flavobacteriia</taxon>
        <taxon>Flavobacteriales</taxon>
        <taxon>Flavobacteriaceae</taxon>
        <taxon>Mesonia</taxon>
    </lineage>
</organism>
<name>A0ABW5SFY7_9FLAO</name>
<evidence type="ECO:0000313" key="4">
    <source>
        <dbReference type="Proteomes" id="UP001597357"/>
    </source>
</evidence>
<protein>
    <submittedName>
        <fullName evidence="3">DNA-binding protein</fullName>
    </submittedName>
</protein>
<dbReference type="SUPFAM" id="SSF47729">
    <property type="entry name" value="IHF-like DNA-binding proteins"/>
    <property type="match status" value="1"/>
</dbReference>
<proteinExistence type="predicted"/>
<dbReference type="EMBL" id="JBHULZ010000041">
    <property type="protein sequence ID" value="MFD2698616.1"/>
    <property type="molecule type" value="Genomic_DNA"/>
</dbReference>
<sequence>MSKNILAKLKVRTRKNPQDPTAAPLYYLQAVSTGTCDLDRLAYLISNQSTVREPDCLAVLHAFVHNMLDELEQGRIVELGRLGNFQIGVGSTGSVLAEDVSLSNIKRIALNYRPSKH</sequence>
<gene>
    <name evidence="3" type="ORF">ACFSQ0_11485</name>
</gene>
<reference evidence="4" key="1">
    <citation type="journal article" date="2019" name="Int. J. Syst. Evol. Microbiol.">
        <title>The Global Catalogue of Microorganisms (GCM) 10K type strain sequencing project: providing services to taxonomists for standard genome sequencing and annotation.</title>
        <authorList>
            <consortium name="The Broad Institute Genomics Platform"/>
            <consortium name="The Broad Institute Genome Sequencing Center for Infectious Disease"/>
            <person name="Wu L."/>
            <person name="Ma J."/>
        </authorList>
    </citation>
    <scope>NUCLEOTIDE SEQUENCE [LARGE SCALE GENOMIC DNA]</scope>
    <source>
        <strain evidence="4">KCTC 42255</strain>
    </source>
</reference>
<keyword evidence="1 3" id="KW-0238">DNA-binding</keyword>
<evidence type="ECO:0000313" key="3">
    <source>
        <dbReference type="EMBL" id="MFD2698616.1"/>
    </source>
</evidence>
<feature type="domain" description="HU" evidence="2">
    <location>
        <begin position="8"/>
        <end position="116"/>
    </location>
</feature>
<feature type="non-terminal residue" evidence="3">
    <location>
        <position position="117"/>
    </location>
</feature>
<comment type="caution">
    <text evidence="3">The sequence shown here is derived from an EMBL/GenBank/DDBJ whole genome shotgun (WGS) entry which is preliminary data.</text>
</comment>